<accession>A0ABS6S325</accession>
<keyword evidence="3" id="KW-1185">Reference proteome</keyword>
<dbReference type="EMBL" id="JABXWD010000503">
    <property type="protein sequence ID" value="MBV6343256.1"/>
    <property type="molecule type" value="Genomic_DNA"/>
</dbReference>
<dbReference type="RefSeq" id="WP_218253861.1">
    <property type="nucleotide sequence ID" value="NZ_JABXWD010000503.1"/>
</dbReference>
<gene>
    <name evidence="2" type="ORF">HWQ67_16890</name>
</gene>
<organism evidence="2 3">
    <name type="scientific">Candidatus Magnetobacterium casense</name>
    <dbReference type="NCBI Taxonomy" id="1455061"/>
    <lineage>
        <taxon>Bacteria</taxon>
        <taxon>Pseudomonadati</taxon>
        <taxon>Nitrospirota</taxon>
        <taxon>Thermodesulfovibrionia</taxon>
        <taxon>Thermodesulfovibrionales</taxon>
        <taxon>Candidatus Magnetobacteriaceae</taxon>
        <taxon>Candidatus Magnetobacterium</taxon>
    </lineage>
</organism>
<reference evidence="2 3" key="1">
    <citation type="journal article" date="2020" name="J Geophys Res Biogeosci">
        <title>Magnetotaxis as an Adaptation to Enable Bacterial Shuttling of Microbial Sulfur and Sulfur Cycling Across Aquatic Oxic#Anoxic Interfaces.</title>
        <authorList>
            <person name="Li J."/>
            <person name="Liu P."/>
            <person name="Wang J."/>
            <person name="Roberts A.P."/>
            <person name="Pan Y."/>
        </authorList>
    </citation>
    <scope>NUCLEOTIDE SEQUENCE [LARGE SCALE GENOMIC DNA]</scope>
    <source>
        <strain evidence="2 3">MYR-1_YQ</strain>
    </source>
</reference>
<evidence type="ECO:0000313" key="2">
    <source>
        <dbReference type="EMBL" id="MBV6343256.1"/>
    </source>
</evidence>
<name>A0ABS6S325_9BACT</name>
<sequence length="59" mass="6264">MSLDNSCNTFSCGCGGDVKSPTLKLLKCRQCGHENEVWSDDDQPVCRQCGDALGAISVA</sequence>
<comment type="caution">
    <text evidence="2">The sequence shown here is derived from an EMBL/GenBank/DDBJ whole genome shotgun (WGS) entry which is preliminary data.</text>
</comment>
<protein>
    <submittedName>
        <fullName evidence="2">Zinc ribbon domain-containing protein</fullName>
    </submittedName>
</protein>
<feature type="domain" description="Viral late gene transcription factor 3 zinc ribbon" evidence="1">
    <location>
        <begin position="24"/>
        <end position="50"/>
    </location>
</feature>
<evidence type="ECO:0000313" key="3">
    <source>
        <dbReference type="Proteomes" id="UP001196980"/>
    </source>
</evidence>
<dbReference type="Proteomes" id="UP001196980">
    <property type="component" value="Unassembled WGS sequence"/>
</dbReference>
<evidence type="ECO:0000259" key="1">
    <source>
        <dbReference type="Pfam" id="PF08792"/>
    </source>
</evidence>
<dbReference type="Pfam" id="PF08792">
    <property type="entry name" value="A2L_zn_ribbon"/>
    <property type="match status" value="1"/>
</dbReference>
<dbReference type="InterPro" id="IPR014900">
    <property type="entry name" value="VLTF-3_Zn_ribbon"/>
</dbReference>
<proteinExistence type="predicted"/>